<evidence type="ECO:0000313" key="2">
    <source>
        <dbReference type="Proteomes" id="UP000748531"/>
    </source>
</evidence>
<dbReference type="OrthoDB" id="6263619at2759"/>
<name>A0A8J4T1G6_9TREM</name>
<dbReference type="EMBL" id="LUCH01008637">
    <property type="protein sequence ID" value="KAF5396268.1"/>
    <property type="molecule type" value="Genomic_DNA"/>
</dbReference>
<organism evidence="1 2">
    <name type="scientific">Paragonimus heterotremus</name>
    <dbReference type="NCBI Taxonomy" id="100268"/>
    <lineage>
        <taxon>Eukaryota</taxon>
        <taxon>Metazoa</taxon>
        <taxon>Spiralia</taxon>
        <taxon>Lophotrochozoa</taxon>
        <taxon>Platyhelminthes</taxon>
        <taxon>Trematoda</taxon>
        <taxon>Digenea</taxon>
        <taxon>Plagiorchiida</taxon>
        <taxon>Troglotremata</taxon>
        <taxon>Troglotrematidae</taxon>
        <taxon>Paragonimus</taxon>
    </lineage>
</organism>
<gene>
    <name evidence="1" type="ORF">PHET_10789</name>
</gene>
<reference evidence="1" key="1">
    <citation type="submission" date="2019-05" db="EMBL/GenBank/DDBJ databases">
        <title>Annotation for the trematode Paragonimus heterotremus.</title>
        <authorList>
            <person name="Choi Y.-J."/>
        </authorList>
    </citation>
    <scope>NUCLEOTIDE SEQUENCE</scope>
    <source>
        <strain evidence="1">LC</strain>
    </source>
</reference>
<accession>A0A8J4T1G6</accession>
<sequence>SSKIDAEFIRFVIQTCECIWTFSHNYNIGSDIAWSLAICLEVLIAHKENLLANDSQTAVDSDGALDLVKNLGVDWTKLLTICCDLSSTQTGKRTKEDWVANPRQSAGDPEQVKHPIAHRCEQGAKTLGYLLRLLFPGMVKNHECLHRLIQTMCTLIVMNKLCSSERIRWNANLAAGHLFQNPCIWDLCLIKPSSDTVTLEPLNSPTTIAMFGKLVESLAQTFAQDKYFK</sequence>
<dbReference type="Proteomes" id="UP000748531">
    <property type="component" value="Unassembled WGS sequence"/>
</dbReference>
<keyword evidence="2" id="KW-1185">Reference proteome</keyword>
<protein>
    <submittedName>
        <fullName evidence="1">Uncharacterized protein</fullName>
    </submittedName>
</protein>
<feature type="non-terminal residue" evidence="1">
    <location>
        <position position="229"/>
    </location>
</feature>
<evidence type="ECO:0000313" key="1">
    <source>
        <dbReference type="EMBL" id="KAF5396268.1"/>
    </source>
</evidence>
<proteinExistence type="predicted"/>
<comment type="caution">
    <text evidence="1">The sequence shown here is derived from an EMBL/GenBank/DDBJ whole genome shotgun (WGS) entry which is preliminary data.</text>
</comment>
<dbReference type="AlphaFoldDB" id="A0A8J4T1G6"/>
<feature type="non-terminal residue" evidence="1">
    <location>
        <position position="1"/>
    </location>
</feature>